<dbReference type="AlphaFoldDB" id="A0A232FC33"/>
<keyword evidence="9 10" id="KW-0807">Transducer</keyword>
<dbReference type="PANTHER" id="PTHR21137:SF35">
    <property type="entry name" value="ODORANT RECEPTOR 19A-RELATED"/>
    <property type="match status" value="1"/>
</dbReference>
<feature type="transmembrane region" description="Helical" evidence="10">
    <location>
        <begin position="38"/>
        <end position="54"/>
    </location>
</feature>
<evidence type="ECO:0000256" key="3">
    <source>
        <dbReference type="ARBA" id="ARBA00022606"/>
    </source>
</evidence>
<keyword evidence="12" id="KW-1185">Reference proteome</keyword>
<comment type="caution">
    <text evidence="10">Lacks conserved residue(s) required for the propagation of feature annotation.</text>
</comment>
<evidence type="ECO:0000313" key="12">
    <source>
        <dbReference type="Proteomes" id="UP000215335"/>
    </source>
</evidence>
<keyword evidence="8 10" id="KW-0675">Receptor</keyword>
<gene>
    <name evidence="11" type="ORF">TSAR_006578</name>
</gene>
<keyword evidence="7 10" id="KW-0472">Membrane</keyword>
<evidence type="ECO:0000313" key="11">
    <source>
        <dbReference type="EMBL" id="OXU28192.1"/>
    </source>
</evidence>
<keyword evidence="4 10" id="KW-0812">Transmembrane</keyword>
<dbReference type="GO" id="GO:0005549">
    <property type="term" value="F:odorant binding"/>
    <property type="evidence" value="ECO:0007669"/>
    <property type="project" value="InterPro"/>
</dbReference>
<evidence type="ECO:0000256" key="1">
    <source>
        <dbReference type="ARBA" id="ARBA00004651"/>
    </source>
</evidence>
<evidence type="ECO:0000256" key="9">
    <source>
        <dbReference type="ARBA" id="ARBA00023224"/>
    </source>
</evidence>
<evidence type="ECO:0000256" key="2">
    <source>
        <dbReference type="ARBA" id="ARBA00022475"/>
    </source>
</evidence>
<evidence type="ECO:0000256" key="5">
    <source>
        <dbReference type="ARBA" id="ARBA00022725"/>
    </source>
</evidence>
<feature type="transmembrane region" description="Helical" evidence="10">
    <location>
        <begin position="126"/>
        <end position="145"/>
    </location>
</feature>
<feature type="transmembrane region" description="Helical" evidence="10">
    <location>
        <begin position="261"/>
        <end position="281"/>
    </location>
</feature>
<evidence type="ECO:0000256" key="7">
    <source>
        <dbReference type="ARBA" id="ARBA00023136"/>
    </source>
</evidence>
<comment type="subcellular location">
    <subcellularLocation>
        <location evidence="1 10">Cell membrane</location>
        <topology evidence="1 10">Multi-pass membrane protein</topology>
    </subcellularLocation>
</comment>
<evidence type="ECO:0000256" key="4">
    <source>
        <dbReference type="ARBA" id="ARBA00022692"/>
    </source>
</evidence>
<evidence type="ECO:0000256" key="6">
    <source>
        <dbReference type="ARBA" id="ARBA00022989"/>
    </source>
</evidence>
<comment type="caution">
    <text evidence="11">The sequence shown here is derived from an EMBL/GenBank/DDBJ whole genome shotgun (WGS) entry which is preliminary data.</text>
</comment>
<dbReference type="InterPro" id="IPR004117">
    <property type="entry name" value="7tm6_olfct_rcpt"/>
</dbReference>
<keyword evidence="3 10" id="KW-0716">Sensory transduction</keyword>
<keyword evidence="6 10" id="KW-1133">Transmembrane helix</keyword>
<dbReference type="EMBL" id="NNAY01000463">
    <property type="protein sequence ID" value="OXU28192.1"/>
    <property type="molecule type" value="Genomic_DNA"/>
</dbReference>
<accession>A0A232FC33</accession>
<comment type="similarity">
    <text evidence="10">Belongs to the insect chemoreceptor superfamily. Heteromeric odorant receptor channel (TC 1.A.69) family.</text>
</comment>
<keyword evidence="5 10" id="KW-0552">Olfaction</keyword>
<protein>
    <recommendedName>
        <fullName evidence="10">Odorant receptor</fullName>
    </recommendedName>
</protein>
<evidence type="ECO:0000256" key="8">
    <source>
        <dbReference type="ARBA" id="ARBA00023170"/>
    </source>
</evidence>
<dbReference type="Pfam" id="PF02949">
    <property type="entry name" value="7tm_6"/>
    <property type="match status" value="1"/>
</dbReference>
<proteinExistence type="inferred from homology"/>
<name>A0A232FC33_9HYME</name>
<feature type="transmembrane region" description="Helical" evidence="10">
    <location>
        <begin position="66"/>
        <end position="89"/>
    </location>
</feature>
<sequence>MSSEPKIFDNPLLARNKTLLIHYGLWPYQSKLARRCKYSLFSITSISLIIPMLQGLTDDTSTDIVIFFETLVATLMVFGGFVQCLIMYARENKMRNLFNEIDANWCKLTDYKEREIFLHFARRGRALVTLFTVSTISCYFVFMIMNNIPTIVGEATNDASKTFPYYSKRWIIDERLRNLQIFLHVIIVTFYSGMVYIVAITTYIYSIKHFCGIYAIVALKNLTSTRRVMPRNTKYDVLSELFDIVNKHKEAIKGVRSIGSIFRRSFFVIEICFLCAFAMILFDIHSNLFNLRLLLRICFVASIFFMHTFYINYGGEMVIHFSDKIRMATFFIQWYSIPSDARKVLVTIMQRCQRPDTLGWIHMTYSNANLIQILRSSWSMAAVLIAVHDVK</sequence>
<dbReference type="GO" id="GO:0005886">
    <property type="term" value="C:plasma membrane"/>
    <property type="evidence" value="ECO:0007669"/>
    <property type="project" value="UniProtKB-SubCell"/>
</dbReference>
<dbReference type="PANTHER" id="PTHR21137">
    <property type="entry name" value="ODORANT RECEPTOR"/>
    <property type="match status" value="1"/>
</dbReference>
<dbReference type="GO" id="GO:0007165">
    <property type="term" value="P:signal transduction"/>
    <property type="evidence" value="ECO:0007669"/>
    <property type="project" value="UniProtKB-KW"/>
</dbReference>
<reference evidence="11 12" key="1">
    <citation type="journal article" date="2017" name="Curr. Biol.">
        <title>The Evolution of Venom by Co-option of Single-Copy Genes.</title>
        <authorList>
            <person name="Martinson E.O."/>
            <person name="Mrinalini"/>
            <person name="Kelkar Y.D."/>
            <person name="Chang C.H."/>
            <person name="Werren J.H."/>
        </authorList>
    </citation>
    <scope>NUCLEOTIDE SEQUENCE [LARGE SCALE GENOMIC DNA]</scope>
    <source>
        <strain evidence="11 12">Alberta</strain>
        <tissue evidence="11">Whole body</tissue>
    </source>
</reference>
<organism evidence="11 12">
    <name type="scientific">Trichomalopsis sarcophagae</name>
    <dbReference type="NCBI Taxonomy" id="543379"/>
    <lineage>
        <taxon>Eukaryota</taxon>
        <taxon>Metazoa</taxon>
        <taxon>Ecdysozoa</taxon>
        <taxon>Arthropoda</taxon>
        <taxon>Hexapoda</taxon>
        <taxon>Insecta</taxon>
        <taxon>Pterygota</taxon>
        <taxon>Neoptera</taxon>
        <taxon>Endopterygota</taxon>
        <taxon>Hymenoptera</taxon>
        <taxon>Apocrita</taxon>
        <taxon>Proctotrupomorpha</taxon>
        <taxon>Chalcidoidea</taxon>
        <taxon>Pteromalidae</taxon>
        <taxon>Pteromalinae</taxon>
        <taxon>Trichomalopsis</taxon>
    </lineage>
</organism>
<keyword evidence="2" id="KW-1003">Cell membrane</keyword>
<feature type="transmembrane region" description="Helical" evidence="10">
    <location>
        <begin position="293"/>
        <end position="313"/>
    </location>
</feature>
<evidence type="ECO:0000256" key="10">
    <source>
        <dbReference type="RuleBase" id="RU351113"/>
    </source>
</evidence>
<feature type="transmembrane region" description="Helical" evidence="10">
    <location>
        <begin position="181"/>
        <end position="205"/>
    </location>
</feature>
<dbReference type="GO" id="GO:0004984">
    <property type="term" value="F:olfactory receptor activity"/>
    <property type="evidence" value="ECO:0007669"/>
    <property type="project" value="InterPro"/>
</dbReference>
<dbReference type="Proteomes" id="UP000215335">
    <property type="component" value="Unassembled WGS sequence"/>
</dbReference>